<protein>
    <recommendedName>
        <fullName evidence="4">LysM domain-containing protein</fullName>
    </recommendedName>
</protein>
<keyword evidence="3" id="KW-1185">Reference proteome</keyword>
<keyword evidence="1" id="KW-0732">Signal</keyword>
<dbReference type="PANTHER" id="PTHR33648:SF15">
    <property type="entry name" value="OS04G0572800 PROTEIN"/>
    <property type="match status" value="1"/>
</dbReference>
<feature type="chain" id="PRO_5035733974" description="LysM domain-containing protein" evidence="1">
    <location>
        <begin position="31"/>
        <end position="122"/>
    </location>
</feature>
<dbReference type="OrthoDB" id="1417267at2759"/>
<comment type="caution">
    <text evidence="2">The sequence shown here is derived from an EMBL/GenBank/DDBJ whole genome shotgun (WGS) entry which is preliminary data.</text>
</comment>
<reference evidence="2" key="1">
    <citation type="submission" date="2021-08" db="EMBL/GenBank/DDBJ databases">
        <title>WGS assembly of Ceratopteris richardii.</title>
        <authorList>
            <person name="Marchant D.B."/>
            <person name="Chen G."/>
            <person name="Jenkins J."/>
            <person name="Shu S."/>
            <person name="Leebens-Mack J."/>
            <person name="Grimwood J."/>
            <person name="Schmutz J."/>
            <person name="Soltis P."/>
            <person name="Soltis D."/>
            <person name="Chen Z.-H."/>
        </authorList>
    </citation>
    <scope>NUCLEOTIDE SEQUENCE</scope>
    <source>
        <strain evidence="2">Whitten #5841</strain>
        <tissue evidence="2">Leaf</tissue>
    </source>
</reference>
<evidence type="ECO:0008006" key="4">
    <source>
        <dbReference type="Google" id="ProtNLM"/>
    </source>
</evidence>
<accession>A0A8T2SKG6</accession>
<evidence type="ECO:0000313" key="2">
    <source>
        <dbReference type="EMBL" id="KAH7352666.1"/>
    </source>
</evidence>
<feature type="signal peptide" evidence="1">
    <location>
        <begin position="1"/>
        <end position="30"/>
    </location>
</feature>
<proteinExistence type="predicted"/>
<organism evidence="2 3">
    <name type="scientific">Ceratopteris richardii</name>
    <name type="common">Triangle waterfern</name>
    <dbReference type="NCBI Taxonomy" id="49495"/>
    <lineage>
        <taxon>Eukaryota</taxon>
        <taxon>Viridiplantae</taxon>
        <taxon>Streptophyta</taxon>
        <taxon>Embryophyta</taxon>
        <taxon>Tracheophyta</taxon>
        <taxon>Polypodiopsida</taxon>
        <taxon>Polypodiidae</taxon>
        <taxon>Polypodiales</taxon>
        <taxon>Pteridineae</taxon>
        <taxon>Pteridaceae</taxon>
        <taxon>Parkerioideae</taxon>
        <taxon>Ceratopteris</taxon>
    </lineage>
</organism>
<evidence type="ECO:0000313" key="3">
    <source>
        <dbReference type="Proteomes" id="UP000825935"/>
    </source>
</evidence>
<gene>
    <name evidence="2" type="ORF">KP509_19G057200</name>
</gene>
<dbReference type="PANTHER" id="PTHR33648">
    <property type="entry name" value="EMBRYO SAC 1"/>
    <property type="match status" value="1"/>
</dbReference>
<name>A0A8T2SKG6_CERRI</name>
<sequence length="122" mass="12897">MAVIACKAEKLSSLLVSILLVLLTLSLIFAERMAASDLGGRRMAGEAEDISEGSSSGTLMDANGGRWRCPCGDVYRVGEGETLQTISAKCHAPLLLLDNLHIQDADDVSPGLPLKITCVPSR</sequence>
<dbReference type="EMBL" id="CM035424">
    <property type="protein sequence ID" value="KAH7352666.1"/>
    <property type="molecule type" value="Genomic_DNA"/>
</dbReference>
<dbReference type="Proteomes" id="UP000825935">
    <property type="component" value="Chromosome 19"/>
</dbReference>
<evidence type="ECO:0000256" key="1">
    <source>
        <dbReference type="SAM" id="SignalP"/>
    </source>
</evidence>
<dbReference type="AlphaFoldDB" id="A0A8T2SKG6"/>